<keyword evidence="3" id="KW-1185">Reference proteome</keyword>
<proteinExistence type="predicted"/>
<evidence type="ECO:0008006" key="4">
    <source>
        <dbReference type="Google" id="ProtNLM"/>
    </source>
</evidence>
<dbReference type="Proteomes" id="UP001597519">
    <property type="component" value="Unassembled WGS sequence"/>
</dbReference>
<evidence type="ECO:0000256" key="1">
    <source>
        <dbReference type="SAM" id="MobiDB-lite"/>
    </source>
</evidence>
<sequence length="246" mass="26693">MEESYIMKKAILATTLVFTLGLTSITSGQTAEASEINKEELAQLAQSNAGELNNAPLHAGSYNYNFNINGVNYNFESDGVNFSWSYGNGNAQPTQEVSQPEPVQNVEYNNNTQETVQTNNVQYNTNNSNNNTASEKAQTQQPAQQQSNDSQAAAPQKTQSSNSGSTKSQFLAAGGTEAMWQSIVMPESGGNPNAVSPTGFQGLGQTKQSWGTGSVQEQTQGMLKYAEDRYGSVESAVQFRNQNNWW</sequence>
<dbReference type="InterPro" id="IPR023346">
    <property type="entry name" value="Lysozyme-like_dom_sf"/>
</dbReference>
<evidence type="ECO:0000313" key="2">
    <source>
        <dbReference type="EMBL" id="MFD2831029.1"/>
    </source>
</evidence>
<name>A0ABW5WZU5_9STAP</name>
<feature type="compositionally biased region" description="Polar residues" evidence="1">
    <location>
        <begin position="157"/>
        <end position="169"/>
    </location>
</feature>
<organism evidence="2 3">
    <name type="scientific">Corticicoccus populi</name>
    <dbReference type="NCBI Taxonomy" id="1812821"/>
    <lineage>
        <taxon>Bacteria</taxon>
        <taxon>Bacillati</taxon>
        <taxon>Bacillota</taxon>
        <taxon>Bacilli</taxon>
        <taxon>Bacillales</taxon>
        <taxon>Staphylococcaceae</taxon>
        <taxon>Corticicoccus</taxon>
    </lineage>
</organism>
<dbReference type="EMBL" id="JBHUOQ010000004">
    <property type="protein sequence ID" value="MFD2831029.1"/>
    <property type="molecule type" value="Genomic_DNA"/>
</dbReference>
<comment type="caution">
    <text evidence="2">The sequence shown here is derived from an EMBL/GenBank/DDBJ whole genome shotgun (WGS) entry which is preliminary data.</text>
</comment>
<evidence type="ECO:0000313" key="3">
    <source>
        <dbReference type="Proteomes" id="UP001597519"/>
    </source>
</evidence>
<accession>A0ABW5WZU5</accession>
<protein>
    <recommendedName>
        <fullName evidence="4">Transglycosylase</fullName>
    </recommendedName>
</protein>
<dbReference type="RefSeq" id="WP_377774624.1">
    <property type="nucleotide sequence ID" value="NZ_JBHUOQ010000004.1"/>
</dbReference>
<dbReference type="SUPFAM" id="SSF53955">
    <property type="entry name" value="Lysozyme-like"/>
    <property type="match status" value="1"/>
</dbReference>
<feature type="region of interest" description="Disordered" evidence="1">
    <location>
        <begin position="122"/>
        <end position="169"/>
    </location>
</feature>
<feature type="compositionally biased region" description="Low complexity" evidence="1">
    <location>
        <begin position="122"/>
        <end position="156"/>
    </location>
</feature>
<reference evidence="3" key="1">
    <citation type="journal article" date="2019" name="Int. J. Syst. Evol. Microbiol.">
        <title>The Global Catalogue of Microorganisms (GCM) 10K type strain sequencing project: providing services to taxonomists for standard genome sequencing and annotation.</title>
        <authorList>
            <consortium name="The Broad Institute Genomics Platform"/>
            <consortium name="The Broad Institute Genome Sequencing Center for Infectious Disease"/>
            <person name="Wu L."/>
            <person name="Ma J."/>
        </authorList>
    </citation>
    <scope>NUCLEOTIDE SEQUENCE [LARGE SCALE GENOMIC DNA]</scope>
    <source>
        <strain evidence="3">KCTC 33575</strain>
    </source>
</reference>
<gene>
    <name evidence="2" type="ORF">ACFSX4_11195</name>
</gene>